<feature type="region of interest" description="Disordered" evidence="10">
    <location>
        <begin position="1"/>
        <end position="287"/>
    </location>
</feature>
<dbReference type="Pfam" id="PF00412">
    <property type="entry name" value="LIM"/>
    <property type="match status" value="2"/>
</dbReference>
<evidence type="ECO:0000256" key="7">
    <source>
        <dbReference type="ARBA" id="ARBA00022949"/>
    </source>
</evidence>
<feature type="region of interest" description="Disordered" evidence="10">
    <location>
        <begin position="464"/>
        <end position="660"/>
    </location>
</feature>
<dbReference type="AlphaFoldDB" id="A0AAD6SW75"/>
<reference evidence="12" key="1">
    <citation type="submission" date="2023-03" db="EMBL/GenBank/DDBJ databases">
        <title>Massive genome expansion in bonnet fungi (Mycena s.s.) driven by repeated elements and novel gene families across ecological guilds.</title>
        <authorList>
            <consortium name="Lawrence Berkeley National Laboratory"/>
            <person name="Harder C.B."/>
            <person name="Miyauchi S."/>
            <person name="Viragh M."/>
            <person name="Kuo A."/>
            <person name="Thoen E."/>
            <person name="Andreopoulos B."/>
            <person name="Lu D."/>
            <person name="Skrede I."/>
            <person name="Drula E."/>
            <person name="Henrissat B."/>
            <person name="Morin E."/>
            <person name="Kohler A."/>
            <person name="Barry K."/>
            <person name="LaButti K."/>
            <person name="Morin E."/>
            <person name="Salamov A."/>
            <person name="Lipzen A."/>
            <person name="Mereny Z."/>
            <person name="Hegedus B."/>
            <person name="Baldrian P."/>
            <person name="Stursova M."/>
            <person name="Weitz H."/>
            <person name="Taylor A."/>
            <person name="Grigoriev I.V."/>
            <person name="Nagy L.G."/>
            <person name="Martin F."/>
            <person name="Kauserud H."/>
        </authorList>
    </citation>
    <scope>NUCLEOTIDE SEQUENCE</scope>
    <source>
        <strain evidence="12">CBHHK200</strain>
    </source>
</reference>
<evidence type="ECO:0000256" key="4">
    <source>
        <dbReference type="ARBA" id="ARBA00022723"/>
    </source>
</evidence>
<dbReference type="GO" id="GO:0003712">
    <property type="term" value="F:transcription coregulator activity"/>
    <property type="evidence" value="ECO:0007669"/>
    <property type="project" value="TreeGrafter"/>
</dbReference>
<feature type="region of interest" description="Disordered" evidence="10">
    <location>
        <begin position="310"/>
        <end position="448"/>
    </location>
</feature>
<dbReference type="Gene3D" id="2.10.110.10">
    <property type="entry name" value="Cysteine Rich Protein"/>
    <property type="match status" value="3"/>
</dbReference>
<dbReference type="GO" id="GO:0030695">
    <property type="term" value="F:GTPase regulator activity"/>
    <property type="evidence" value="ECO:0007669"/>
    <property type="project" value="UniProtKB-ARBA"/>
</dbReference>
<dbReference type="SUPFAM" id="SSF57716">
    <property type="entry name" value="Glucocorticoid receptor-like (DNA-binding domain)"/>
    <property type="match status" value="4"/>
</dbReference>
<protein>
    <recommendedName>
        <fullName evidence="11">LIM zinc-binding domain-containing protein</fullName>
    </recommendedName>
</protein>
<feature type="compositionally biased region" description="Low complexity" evidence="10">
    <location>
        <begin position="14"/>
        <end position="33"/>
    </location>
</feature>
<feature type="compositionally biased region" description="Polar residues" evidence="10">
    <location>
        <begin position="566"/>
        <end position="577"/>
    </location>
</feature>
<evidence type="ECO:0000259" key="11">
    <source>
        <dbReference type="PROSITE" id="PS50023"/>
    </source>
</evidence>
<dbReference type="EMBL" id="JARJCM010000053">
    <property type="protein sequence ID" value="KAJ7034935.1"/>
    <property type="molecule type" value="Genomic_DNA"/>
</dbReference>
<feature type="compositionally biased region" description="Low complexity" evidence="10">
    <location>
        <begin position="387"/>
        <end position="402"/>
    </location>
</feature>
<feature type="compositionally biased region" description="Polar residues" evidence="10">
    <location>
        <begin position="228"/>
        <end position="240"/>
    </location>
</feature>
<dbReference type="SMART" id="SM00132">
    <property type="entry name" value="LIM"/>
    <property type="match status" value="3"/>
</dbReference>
<comment type="subcellular location">
    <subcellularLocation>
        <location evidence="1">Cell junction</location>
    </subcellularLocation>
    <subcellularLocation>
        <location evidence="2">Cytoplasm</location>
    </subcellularLocation>
</comment>
<evidence type="ECO:0000256" key="6">
    <source>
        <dbReference type="ARBA" id="ARBA00022833"/>
    </source>
</evidence>
<feature type="compositionally biased region" description="Low complexity" evidence="10">
    <location>
        <begin position="120"/>
        <end position="134"/>
    </location>
</feature>
<keyword evidence="13" id="KW-1185">Reference proteome</keyword>
<keyword evidence="7" id="KW-0965">Cell junction</keyword>
<proteinExistence type="predicted"/>
<gene>
    <name evidence="12" type="ORF">C8F04DRAFT_1037800</name>
</gene>
<keyword evidence="5" id="KW-0677">Repeat</keyword>
<dbReference type="Proteomes" id="UP001218188">
    <property type="component" value="Unassembled WGS sequence"/>
</dbReference>
<keyword evidence="8 9" id="KW-0440">LIM domain</keyword>
<evidence type="ECO:0000256" key="8">
    <source>
        <dbReference type="ARBA" id="ARBA00023038"/>
    </source>
</evidence>
<name>A0AAD6SW75_9AGAR</name>
<feature type="domain" description="LIM zinc-binding" evidence="11">
    <location>
        <begin position="665"/>
        <end position="724"/>
    </location>
</feature>
<evidence type="ECO:0000313" key="13">
    <source>
        <dbReference type="Proteomes" id="UP001218188"/>
    </source>
</evidence>
<keyword evidence="4 9" id="KW-0479">Metal-binding</keyword>
<dbReference type="InterPro" id="IPR001781">
    <property type="entry name" value="Znf_LIM"/>
</dbReference>
<evidence type="ECO:0000256" key="2">
    <source>
        <dbReference type="ARBA" id="ARBA00004496"/>
    </source>
</evidence>
<evidence type="ECO:0000256" key="1">
    <source>
        <dbReference type="ARBA" id="ARBA00004282"/>
    </source>
</evidence>
<feature type="compositionally biased region" description="Low complexity" evidence="10">
    <location>
        <begin position="176"/>
        <end position="188"/>
    </location>
</feature>
<keyword evidence="6 9" id="KW-0862">Zinc</keyword>
<feature type="compositionally biased region" description="Pro residues" evidence="10">
    <location>
        <begin position="76"/>
        <end position="90"/>
    </location>
</feature>
<dbReference type="GO" id="GO:0005737">
    <property type="term" value="C:cytoplasm"/>
    <property type="evidence" value="ECO:0007669"/>
    <property type="project" value="UniProtKB-SubCell"/>
</dbReference>
<evidence type="ECO:0000256" key="10">
    <source>
        <dbReference type="SAM" id="MobiDB-lite"/>
    </source>
</evidence>
<feature type="compositionally biased region" description="Acidic residues" evidence="10">
    <location>
        <begin position="377"/>
        <end position="386"/>
    </location>
</feature>
<dbReference type="PANTHER" id="PTHR24205">
    <property type="entry name" value="FOUR AND A HALF LIM DOMAINS PROTEIN"/>
    <property type="match status" value="1"/>
</dbReference>
<feature type="compositionally biased region" description="Low complexity" evidence="10">
    <location>
        <begin position="518"/>
        <end position="565"/>
    </location>
</feature>
<feature type="domain" description="LIM zinc-binding" evidence="11">
    <location>
        <begin position="812"/>
        <end position="873"/>
    </location>
</feature>
<dbReference type="PROSITE" id="PS00478">
    <property type="entry name" value="LIM_DOMAIN_1"/>
    <property type="match status" value="1"/>
</dbReference>
<comment type="caution">
    <text evidence="12">The sequence shown here is derived from an EMBL/GenBank/DDBJ whole genome shotgun (WGS) entry which is preliminary data.</text>
</comment>
<organism evidence="12 13">
    <name type="scientific">Mycena alexandri</name>
    <dbReference type="NCBI Taxonomy" id="1745969"/>
    <lineage>
        <taxon>Eukaryota</taxon>
        <taxon>Fungi</taxon>
        <taxon>Dikarya</taxon>
        <taxon>Basidiomycota</taxon>
        <taxon>Agaricomycotina</taxon>
        <taxon>Agaricomycetes</taxon>
        <taxon>Agaricomycetidae</taxon>
        <taxon>Agaricales</taxon>
        <taxon>Marasmiineae</taxon>
        <taxon>Mycenaceae</taxon>
        <taxon>Mycena</taxon>
    </lineage>
</organism>
<feature type="compositionally biased region" description="Low complexity" evidence="10">
    <location>
        <begin position="266"/>
        <end position="278"/>
    </location>
</feature>
<dbReference type="PANTHER" id="PTHR24205:SF16">
    <property type="entry name" value="GH01042P-RELATED"/>
    <property type="match status" value="1"/>
</dbReference>
<feature type="compositionally biased region" description="Low complexity" evidence="10">
    <location>
        <begin position="41"/>
        <end position="75"/>
    </location>
</feature>
<sequence>MAQNPPYRSGFVIQPPQQQQYQQPYDPRHQYPQYQPPRHPGYPQYQQQQQQPPQPQYYQQQPQQGPVPQQYRQYAQPPPHPQYAQPPLPRPRSSVGHAHSHSVPVAPGHHQFAHPPPLSPSALQAQAAQAQLQARGRPLPPPQRAETLPPAAPFGNTPNVPQYPQQQQFHPSHAIPSRSPSVSSSSRPLPTPTPSTVIPRSPAKHQSLDLGRFPTQPFSPPAAKPTGQAAQATPPETASQIRRRASPPRFTGGSGSWSETPPLPSPTAHAAPTPTQSSNGYKDLLSGAGSALESGKFVPLWKRGLITNGETNANAATGRPLPAAPAKGEAPTGSGLKRGGSLHVRAPATTSVAKSPSPSPEPSDDSESDVEGKDAQEDSEDSESESEVSASEEASSDAGSASLPSPQFGIRDLPRPPSMDARSTSLPQPPEIRGSAFEARSSPGIMEGAGSRTLKFAAALNGTPARNAWPAGVPPLPRTPGQERGDPLEESPPFSTIRRGIGKAPSPAPKSPSNFNGPSSPLSKPPSFSFNGPPASTPSSSSQPPSFSFSGPPSPSPSTKVPSLSFTAPSSTPQIPTISFPDDSPRAAVPQINLPGVPQINLPGDDDDDDGGGPMINVQDVDSKPAAPPQIFEVPGISFAGGAPSAQSQRSLPARPPTLSQRRGLACGACNGSIVGRIVNAMGLRWHPECFRCNICNELLEHVSSYERDGKAYCHLDYHENFAPRCYSCKTAIVEERFISLDDPQLGGKRTYHEQHFFCAECGDPFLPPSLPAAKGELAFSGDGTFVSDDVGFTVYRGHPYCEACHVRLRLPKCKKCKRSIRDGDEAVEALGGKFCWGCFCCAGCEKPFDDPSFFERDGKPWCEPCFSIILRNEL</sequence>
<feature type="compositionally biased region" description="Polar residues" evidence="10">
    <location>
        <begin position="156"/>
        <end position="170"/>
    </location>
</feature>
<dbReference type="PROSITE" id="PS50023">
    <property type="entry name" value="LIM_DOMAIN_2"/>
    <property type="match status" value="2"/>
</dbReference>
<keyword evidence="3" id="KW-0963">Cytoplasm</keyword>
<dbReference type="GO" id="GO:0005634">
    <property type="term" value="C:nucleus"/>
    <property type="evidence" value="ECO:0007669"/>
    <property type="project" value="TreeGrafter"/>
</dbReference>
<accession>A0AAD6SW75</accession>
<dbReference type="CDD" id="cd08368">
    <property type="entry name" value="LIM"/>
    <property type="match status" value="3"/>
</dbReference>
<evidence type="ECO:0000256" key="5">
    <source>
        <dbReference type="ARBA" id="ARBA00022737"/>
    </source>
</evidence>
<evidence type="ECO:0000313" key="12">
    <source>
        <dbReference type="EMBL" id="KAJ7034935.1"/>
    </source>
</evidence>
<evidence type="ECO:0000256" key="9">
    <source>
        <dbReference type="PROSITE-ProRule" id="PRU00125"/>
    </source>
</evidence>
<dbReference type="FunFam" id="2.10.110.10:FF:000008">
    <property type="entry name" value="Paxillin isoform 1"/>
    <property type="match status" value="1"/>
</dbReference>
<dbReference type="GO" id="GO:0046872">
    <property type="term" value="F:metal ion binding"/>
    <property type="evidence" value="ECO:0007669"/>
    <property type="project" value="UniProtKB-KW"/>
</dbReference>
<evidence type="ECO:0000256" key="3">
    <source>
        <dbReference type="ARBA" id="ARBA00022490"/>
    </source>
</evidence>